<evidence type="ECO:0000256" key="1">
    <source>
        <dbReference type="ARBA" id="ARBA00022741"/>
    </source>
</evidence>
<dbReference type="EMBL" id="BMPI01000094">
    <property type="protein sequence ID" value="GGM84006.1"/>
    <property type="molecule type" value="Genomic_DNA"/>
</dbReference>
<dbReference type="GO" id="GO:0016787">
    <property type="term" value="F:hydrolase activity"/>
    <property type="evidence" value="ECO:0007669"/>
    <property type="project" value="UniProtKB-KW"/>
</dbReference>
<comment type="caution">
    <text evidence="5">The sequence shown here is derived from an EMBL/GenBank/DDBJ whole genome shotgun (WGS) entry which is preliminary data.</text>
</comment>
<dbReference type="Pfam" id="PF02682">
    <property type="entry name" value="CT_C_D"/>
    <property type="match status" value="1"/>
</dbReference>
<evidence type="ECO:0000259" key="4">
    <source>
        <dbReference type="SMART" id="SM00796"/>
    </source>
</evidence>
<dbReference type="PANTHER" id="PTHR34698">
    <property type="entry name" value="5-OXOPROLINASE SUBUNIT B"/>
    <property type="match status" value="1"/>
</dbReference>
<organism evidence="5 6">
    <name type="scientific">Dactylosporangium sucinum</name>
    <dbReference type="NCBI Taxonomy" id="1424081"/>
    <lineage>
        <taxon>Bacteria</taxon>
        <taxon>Bacillati</taxon>
        <taxon>Actinomycetota</taxon>
        <taxon>Actinomycetes</taxon>
        <taxon>Micromonosporales</taxon>
        <taxon>Micromonosporaceae</taxon>
        <taxon>Dactylosporangium</taxon>
    </lineage>
</organism>
<gene>
    <name evidence="5" type="ORF">GCM10007977_101800</name>
</gene>
<dbReference type="PANTHER" id="PTHR34698:SF2">
    <property type="entry name" value="5-OXOPROLINASE SUBUNIT B"/>
    <property type="match status" value="1"/>
</dbReference>
<reference evidence="5" key="1">
    <citation type="journal article" date="2014" name="Int. J. Syst. Evol. Microbiol.">
        <title>Complete genome sequence of Corynebacterium casei LMG S-19264T (=DSM 44701T), isolated from a smear-ripened cheese.</title>
        <authorList>
            <consortium name="US DOE Joint Genome Institute (JGI-PGF)"/>
            <person name="Walter F."/>
            <person name="Albersmeier A."/>
            <person name="Kalinowski J."/>
            <person name="Ruckert C."/>
        </authorList>
    </citation>
    <scope>NUCLEOTIDE SEQUENCE</scope>
    <source>
        <strain evidence="5">JCM 19831</strain>
    </source>
</reference>
<dbReference type="InterPro" id="IPR010016">
    <property type="entry name" value="PxpB"/>
</dbReference>
<dbReference type="Gene3D" id="3.30.1360.40">
    <property type="match status" value="1"/>
</dbReference>
<evidence type="ECO:0000313" key="5">
    <source>
        <dbReference type="EMBL" id="GGM84006.1"/>
    </source>
</evidence>
<keyword evidence="3" id="KW-0067">ATP-binding</keyword>
<reference evidence="5" key="2">
    <citation type="submission" date="2020-09" db="EMBL/GenBank/DDBJ databases">
        <authorList>
            <person name="Sun Q."/>
            <person name="Ohkuma M."/>
        </authorList>
    </citation>
    <scope>NUCLEOTIDE SEQUENCE</scope>
    <source>
        <strain evidence="5">JCM 19831</strain>
    </source>
</reference>
<dbReference type="InterPro" id="IPR003833">
    <property type="entry name" value="CT_C_D"/>
</dbReference>
<evidence type="ECO:0000256" key="2">
    <source>
        <dbReference type="ARBA" id="ARBA00022801"/>
    </source>
</evidence>
<keyword evidence="1" id="KW-0547">Nucleotide-binding</keyword>
<feature type="domain" description="Carboxyltransferase" evidence="4">
    <location>
        <begin position="8"/>
        <end position="193"/>
    </location>
</feature>
<evidence type="ECO:0000313" key="6">
    <source>
        <dbReference type="Proteomes" id="UP000642070"/>
    </source>
</evidence>
<name>A0A917UD79_9ACTN</name>
<proteinExistence type="predicted"/>
<accession>A0A917UD79</accession>
<keyword evidence="6" id="KW-1185">Reference proteome</keyword>
<evidence type="ECO:0000256" key="3">
    <source>
        <dbReference type="ARBA" id="ARBA00022840"/>
    </source>
</evidence>
<keyword evidence="2" id="KW-0378">Hydrolase</keyword>
<dbReference type="AlphaFoldDB" id="A0A917UD79"/>
<protein>
    <recommendedName>
        <fullName evidence="4">Carboxyltransferase domain-containing protein</fullName>
    </recommendedName>
</protein>
<dbReference type="GO" id="GO:0005524">
    <property type="term" value="F:ATP binding"/>
    <property type="evidence" value="ECO:0007669"/>
    <property type="project" value="UniProtKB-KW"/>
</dbReference>
<dbReference type="SUPFAM" id="SSF50891">
    <property type="entry name" value="Cyclophilin-like"/>
    <property type="match status" value="1"/>
</dbReference>
<dbReference type="Proteomes" id="UP000642070">
    <property type="component" value="Unassembled WGS sequence"/>
</dbReference>
<sequence>MDVYRDGMQVRPVGGNALLIEVDDPLAWFAHLDAERRAGRLAAVDIVPGARTILLDGVADATAVAATLRDTRPPSRPPSSSVPVELPVHFDGEDLPFVAEHVGESVDTVVATVLATELRVAFCGFAPGFAYLAGLPWTLPRLPSPRPRVPAGAVGLAAEFLGAYPTASPGGWRLIGHTDSPLFDVDRETPALLYPGRAVRIVAA</sequence>
<dbReference type="InterPro" id="IPR029000">
    <property type="entry name" value="Cyclophilin-like_dom_sf"/>
</dbReference>
<dbReference type="SMART" id="SM00796">
    <property type="entry name" value="AHS1"/>
    <property type="match status" value="1"/>
</dbReference>
<dbReference type="Gene3D" id="2.40.100.10">
    <property type="entry name" value="Cyclophilin-like"/>
    <property type="match status" value="1"/>
</dbReference>